<dbReference type="RefSeq" id="WP_420069531.1">
    <property type="nucleotide sequence ID" value="NZ_JBCHKQ010000002.1"/>
</dbReference>
<gene>
    <name evidence="4" type="ORF">WKV44_05985</name>
</gene>
<keyword evidence="1" id="KW-1133">Transmembrane helix</keyword>
<protein>
    <submittedName>
        <fullName evidence="4">Gldg family protein</fullName>
    </submittedName>
</protein>
<dbReference type="InterPro" id="IPR019196">
    <property type="entry name" value="ABC_transp_unknown"/>
</dbReference>
<dbReference type="EMBL" id="JBCHKQ010000002">
    <property type="protein sequence ID" value="MEM5948085.1"/>
    <property type="molecule type" value="Genomic_DNA"/>
</dbReference>
<comment type="caution">
    <text evidence="4">The sequence shown here is derived from an EMBL/GenBank/DDBJ whole genome shotgun (WGS) entry which is preliminary data.</text>
</comment>
<organism evidence="4 5">
    <name type="scientific">Rarispira pelagica</name>
    <dbReference type="NCBI Taxonomy" id="3141764"/>
    <lineage>
        <taxon>Bacteria</taxon>
        <taxon>Pseudomonadati</taxon>
        <taxon>Spirochaetota</taxon>
        <taxon>Spirochaetia</taxon>
        <taxon>Winmispirales</taxon>
        <taxon>Winmispiraceae</taxon>
        <taxon>Rarispira</taxon>
    </lineage>
</organism>
<feature type="transmembrane region" description="Helical" evidence="1">
    <location>
        <begin position="164"/>
        <end position="187"/>
    </location>
</feature>
<sequence>MLDFSVIFFLVRREVYYFFKKPVFYVWTAVFTAFSAIWAVFFRHIFAIGLSSFSFYLEALSFLIPVGLAFFLASLYRGRDARQVAEFFYSLPVSSYEIVAYRYISAVFLMFFSLLFCVPFFIMFCSAGTFYVGELFSVLIAIILMVVFFAALNSFLIRLYDNPAFSLIFTIFVDFILLFIAALAASFNLPPSLSSLLRFFSPTIRFLRLADAYVALADVMWFFLLSLAFLLFLHLYTEKKRGTRINARSFSVQLLVFLILLLAHSSATSLFFDLSHKRRHTLADVTHALLRKISAPLYIDYYYSDFLETQSPVPEEILSHLRLYTRYSNQVVLRTRKLSGRDEDAERLGIVPQQVESSSASSISYSTVYSGISISYLDKVWVIPVAYEQRLLQYQIASALDALLTGKRPVVGVFTRETGDDYKKSYVSMVGFLARGFDVVAVGPDRDKDFDILIVVDRGSMSDTDVSFIASAIKNNKSVLFAVDSIDIDPQDYFAVKDASDSPLMTFLGHLGIKAENKLIALPPGLNIPLLEEGESSSVSRLVEYPLWLDIKYAQADLPWAKWFSGLHLYWSSPLRLTSKAWKPALVTPPAYSIGMDKSILPGAIASPYGERDISYVVSAVYQSDNGQRMLIVSDADFLSDLSAFTSAHENMDFLLSACTWLAGKDKIIPLVVRDSSVEKLKISSSEERAQIFIFLFNGINIFFIPFILLVIATVIYVRGYNGKKD</sequence>
<keyword evidence="1" id="KW-0812">Transmembrane</keyword>
<feature type="transmembrane region" description="Helical" evidence="1">
    <location>
        <begin position="130"/>
        <end position="152"/>
    </location>
</feature>
<dbReference type="Proteomes" id="UP001466331">
    <property type="component" value="Unassembled WGS sequence"/>
</dbReference>
<feature type="transmembrane region" description="Helical" evidence="1">
    <location>
        <begin position="692"/>
        <end position="718"/>
    </location>
</feature>
<evidence type="ECO:0000259" key="3">
    <source>
        <dbReference type="Pfam" id="PF23357"/>
    </source>
</evidence>
<feature type="transmembrane region" description="Helical" evidence="1">
    <location>
        <begin position="99"/>
        <end position="124"/>
    </location>
</feature>
<feature type="transmembrane region" description="Helical" evidence="1">
    <location>
        <begin position="53"/>
        <end position="78"/>
    </location>
</feature>
<name>A0ABU9UDQ7_9SPIR</name>
<evidence type="ECO:0000256" key="1">
    <source>
        <dbReference type="SAM" id="Phobius"/>
    </source>
</evidence>
<keyword evidence="5" id="KW-1185">Reference proteome</keyword>
<reference evidence="4 5" key="1">
    <citation type="submission" date="2024-03" db="EMBL/GenBank/DDBJ databases">
        <title>Ignisphaera cupida sp. nov., a hyperthermophilic hydrolytic archaeon from a hot spring of Kamchatka, and proposal of Ignisphaeraceae fam. nov.</title>
        <authorList>
            <person name="Podosokorskaya O.A."/>
            <person name="Elcheninov A.G."/>
            <person name="Maltseva A.I."/>
            <person name="Zayulina K.S."/>
            <person name="Novikov A."/>
            <person name="Merkel A.Y."/>
        </authorList>
    </citation>
    <scope>NUCLEOTIDE SEQUENCE [LARGE SCALE GENOMIC DNA]</scope>
    <source>
        <strain evidence="4 5">38H-sp</strain>
    </source>
</reference>
<evidence type="ECO:0000313" key="5">
    <source>
        <dbReference type="Proteomes" id="UP001466331"/>
    </source>
</evidence>
<dbReference type="Pfam" id="PF09822">
    <property type="entry name" value="ABC_transp_aux"/>
    <property type="match status" value="1"/>
</dbReference>
<accession>A0ABU9UDQ7</accession>
<feature type="transmembrane region" description="Helical" evidence="1">
    <location>
        <begin position="254"/>
        <end position="272"/>
    </location>
</feature>
<feature type="domain" description="DUF7088" evidence="3">
    <location>
        <begin position="277"/>
        <end position="374"/>
    </location>
</feature>
<evidence type="ECO:0000313" key="4">
    <source>
        <dbReference type="EMBL" id="MEM5948085.1"/>
    </source>
</evidence>
<feature type="transmembrane region" description="Helical" evidence="1">
    <location>
        <begin position="22"/>
        <end position="41"/>
    </location>
</feature>
<feature type="transmembrane region" description="Helical" evidence="1">
    <location>
        <begin position="212"/>
        <end position="233"/>
    </location>
</feature>
<dbReference type="InterPro" id="IPR055396">
    <property type="entry name" value="DUF7088"/>
</dbReference>
<dbReference type="Pfam" id="PF23357">
    <property type="entry name" value="DUF7088"/>
    <property type="match status" value="1"/>
</dbReference>
<keyword evidence="1" id="KW-0472">Membrane</keyword>
<evidence type="ECO:0000259" key="2">
    <source>
        <dbReference type="Pfam" id="PF09822"/>
    </source>
</evidence>
<proteinExistence type="predicted"/>
<feature type="domain" description="ABC-type uncharacterised transport system" evidence="2">
    <location>
        <begin position="408"/>
        <end position="656"/>
    </location>
</feature>